<evidence type="ECO:0000256" key="7">
    <source>
        <dbReference type="ARBA" id="ARBA00023136"/>
    </source>
</evidence>
<dbReference type="eggNOG" id="KOG0054">
    <property type="taxonomic scope" value="Eukaryota"/>
</dbReference>
<dbReference type="Pfam" id="PF00664">
    <property type="entry name" value="ABC_membrane"/>
    <property type="match status" value="2"/>
</dbReference>
<feature type="transmembrane region" description="Helical" evidence="9">
    <location>
        <begin position="301"/>
        <end position="318"/>
    </location>
</feature>
<dbReference type="Pfam" id="PF24357">
    <property type="entry name" value="TMD0_ABC"/>
    <property type="match status" value="1"/>
</dbReference>
<dbReference type="GO" id="GO:0016020">
    <property type="term" value="C:membrane"/>
    <property type="evidence" value="ECO:0007669"/>
    <property type="project" value="UniProtKB-SubCell"/>
</dbReference>
<dbReference type="InterPro" id="IPR011527">
    <property type="entry name" value="ABC1_TM_dom"/>
</dbReference>
<feature type="transmembrane region" description="Helical" evidence="9">
    <location>
        <begin position="330"/>
        <end position="352"/>
    </location>
</feature>
<evidence type="ECO:0000256" key="1">
    <source>
        <dbReference type="ARBA" id="ARBA00004141"/>
    </source>
</evidence>
<feature type="domain" description="ABC transmembrane type-1" evidence="11">
    <location>
        <begin position="910"/>
        <end position="1186"/>
    </location>
</feature>
<dbReference type="Proteomes" id="UP000015241">
    <property type="component" value="Unassembled WGS sequence"/>
</dbReference>
<evidence type="ECO:0000256" key="3">
    <source>
        <dbReference type="ARBA" id="ARBA00022692"/>
    </source>
</evidence>
<dbReference type="InterPro" id="IPR003439">
    <property type="entry name" value="ABC_transporter-like_ATP-bd"/>
</dbReference>
<proteinExistence type="predicted"/>
<dbReference type="OrthoDB" id="6500128at2759"/>
<dbReference type="InterPro" id="IPR050173">
    <property type="entry name" value="ABC_transporter_C-like"/>
</dbReference>
<name>S8EA67_FOMSC</name>
<dbReference type="InterPro" id="IPR044726">
    <property type="entry name" value="ABCC_6TM_D2"/>
</dbReference>
<evidence type="ECO:0000256" key="9">
    <source>
        <dbReference type="SAM" id="Phobius"/>
    </source>
</evidence>
<dbReference type="SMART" id="SM00382">
    <property type="entry name" value="AAA"/>
    <property type="match status" value="2"/>
</dbReference>
<dbReference type="InterPro" id="IPR044746">
    <property type="entry name" value="ABCC_6TM_D1"/>
</dbReference>
<reference evidence="12 13" key="1">
    <citation type="journal article" date="2012" name="Science">
        <title>The Paleozoic origin of enzymatic lignin decomposition reconstructed from 31 fungal genomes.</title>
        <authorList>
            <person name="Floudas D."/>
            <person name="Binder M."/>
            <person name="Riley R."/>
            <person name="Barry K."/>
            <person name="Blanchette R.A."/>
            <person name="Henrissat B."/>
            <person name="Martinez A.T."/>
            <person name="Otillar R."/>
            <person name="Spatafora J.W."/>
            <person name="Yadav J.S."/>
            <person name="Aerts A."/>
            <person name="Benoit I."/>
            <person name="Boyd A."/>
            <person name="Carlson A."/>
            <person name="Copeland A."/>
            <person name="Coutinho P.M."/>
            <person name="de Vries R.P."/>
            <person name="Ferreira P."/>
            <person name="Findley K."/>
            <person name="Foster B."/>
            <person name="Gaskell J."/>
            <person name="Glotzer D."/>
            <person name="Gorecki P."/>
            <person name="Heitman J."/>
            <person name="Hesse C."/>
            <person name="Hori C."/>
            <person name="Igarashi K."/>
            <person name="Jurgens J.A."/>
            <person name="Kallen N."/>
            <person name="Kersten P."/>
            <person name="Kohler A."/>
            <person name="Kuees U."/>
            <person name="Kumar T.K.A."/>
            <person name="Kuo A."/>
            <person name="LaButti K."/>
            <person name="Larrondo L.F."/>
            <person name="Lindquist E."/>
            <person name="Ling A."/>
            <person name="Lombard V."/>
            <person name="Lucas S."/>
            <person name="Lundell T."/>
            <person name="Martin R."/>
            <person name="McLaughlin D.J."/>
            <person name="Morgenstern I."/>
            <person name="Morin E."/>
            <person name="Murat C."/>
            <person name="Nagy L.G."/>
            <person name="Nolan M."/>
            <person name="Ohm R.A."/>
            <person name="Patyshakuliyeva A."/>
            <person name="Rokas A."/>
            <person name="Ruiz-Duenas F.J."/>
            <person name="Sabat G."/>
            <person name="Salamov A."/>
            <person name="Samejima M."/>
            <person name="Schmutz J."/>
            <person name="Slot J.C."/>
            <person name="St John F."/>
            <person name="Stenlid J."/>
            <person name="Sun H."/>
            <person name="Sun S."/>
            <person name="Syed K."/>
            <person name="Tsang A."/>
            <person name="Wiebenga A."/>
            <person name="Young D."/>
            <person name="Pisabarro A."/>
            <person name="Eastwood D.C."/>
            <person name="Martin F."/>
            <person name="Cullen D."/>
            <person name="Grigoriev I.V."/>
            <person name="Hibbett D.S."/>
        </authorList>
    </citation>
    <scope>NUCLEOTIDE SEQUENCE</scope>
    <source>
        <strain evidence="13">FP-58527</strain>
    </source>
</reference>
<feature type="transmembrane region" description="Helical" evidence="9">
    <location>
        <begin position="56"/>
        <end position="75"/>
    </location>
</feature>
<keyword evidence="5" id="KW-0067">ATP-binding</keyword>
<feature type="domain" description="ABC transporter" evidence="10">
    <location>
        <begin position="1222"/>
        <end position="1457"/>
    </location>
</feature>
<dbReference type="Pfam" id="PF00005">
    <property type="entry name" value="ABC_tran"/>
    <property type="match status" value="2"/>
</dbReference>
<dbReference type="GO" id="GO:0016887">
    <property type="term" value="F:ATP hydrolysis activity"/>
    <property type="evidence" value="ECO:0007669"/>
    <property type="project" value="InterPro"/>
</dbReference>
<keyword evidence="4" id="KW-0547">Nucleotide-binding</keyword>
<dbReference type="FunFam" id="3.40.50.300:FF:000838">
    <property type="entry name" value="ABC multidrug transporter (Eurofung)"/>
    <property type="match status" value="1"/>
</dbReference>
<dbReference type="CDD" id="cd18579">
    <property type="entry name" value="ABC_6TM_ABCC_D1"/>
    <property type="match status" value="1"/>
</dbReference>
<dbReference type="SUPFAM" id="SSF52540">
    <property type="entry name" value="P-loop containing nucleoside triphosphate hydrolases"/>
    <property type="match status" value="2"/>
</dbReference>
<feature type="transmembrane region" description="Helical" evidence="9">
    <location>
        <begin position="906"/>
        <end position="925"/>
    </location>
</feature>
<keyword evidence="2" id="KW-0813">Transport</keyword>
<dbReference type="Gene3D" id="3.40.50.300">
    <property type="entry name" value="P-loop containing nucleotide triphosphate hydrolases"/>
    <property type="match status" value="2"/>
</dbReference>
<evidence type="ECO:0000313" key="12">
    <source>
        <dbReference type="EMBL" id="EPT01543.1"/>
    </source>
</evidence>
<dbReference type="InterPro" id="IPR003593">
    <property type="entry name" value="AAA+_ATPase"/>
</dbReference>
<dbReference type="STRING" id="743788.S8EA67"/>
<evidence type="ECO:0000256" key="2">
    <source>
        <dbReference type="ARBA" id="ARBA00022448"/>
    </source>
</evidence>
<feature type="transmembrane region" description="Helical" evidence="9">
    <location>
        <begin position="1021"/>
        <end position="1040"/>
    </location>
</feature>
<sequence length="1464" mass="160624">MSTAVCSWYYCRRLFTDLQDIADAANMARTCLQDASFGPASTCRKLDFTLYFQQTILSFTPDVVFIVLAFVRLITLSRKKSVLDSPGWPLVLVKQASMLLTIASTAANISYSQALEAQDLIPLWLPSPILQLFSSVPLSALVLLEHFRSPAPSMLIICYTLLKSLFCAVTLRTYLQLGLFTAAHPGAAVWTMVTTSYMLVLCAELVEKGRLLRHKVLAPVATASFVSRSLYFWLMPLLWSGRKKTLTIDDCGMIPESLSAHSTRHAIQDSLSTSGRQSNYLARATVKAFSMKFLAPAGPRLALLFATFAQPLLVNRTISFVTSDNSDTQGWALVGAFVCVYALIAVTTSLYWEKVYDATVGLRGALVGVIYSKSLKLSSAASRSLGGGVASTYMSVDVERVCEGAQSLHEIWACLASVGLTIAIVYHQASWPAFMPLVVTVLMLIAASLVGRYVGRRQSAWLAATDRRVKFISSIINNFLSIKWSCYEDILAAKVGNLREDEMHQARKFYYGIAGAASIANSAGTMCILSVLGPYVILAARGKTDALNIQRLFTIVTTLNLVQQPLNFIGQHFPVFAASWASLKRIELFLLLEEREDQSLWIGSREKLENTYVAVDGIELETRTPPAIVMQGASFSWTPGTEPYLKDLTIRLDGPKLYMCAGPVASGKSLLLLSILGETTCTDGTYNKPSMRIAYASQDAMIIPGTIRENILFGRAFHAEHYSRVLDACALTPDVRKMPAGDGTWIGEKGRRLSGGQKQRIALARAVYADAPWTLLDDPLSALDAESESHIFRSLFGPDGMLFRKAVLLVTHNTKYMHAAHSIIVLDAGRMQYHGLLAEIKKQGYEMLVDASAIHHMTDNHNSLSCDALPCLSEDDAMEEETGEAALAKESLGLTPYLFYARKVGILRFAIAMFLIVAYCGVRLGQQAYLQEWAKSDGVRPGAWAAGYAALAFFAAFMLSFAFWLFSVIVVYQGGLAVHVDELQGLIHATPSFFMSTPAGRIINRFSQDVFMIDFEWPLNLLDGLAIIVMLIGTLVFIFIPTPLLALSVVPLGAFYYATTAFYLRTSKQLQHLEASSKSPLYTVFATTIAGIETIRALRVENYFQKQNDVFLNRSQTPYYYRFGGLRFLRTVLALISFIIAVGLAALTIGLRRQIDPASLGLALSNLTGLSDWLTYLLMSLAQIENGSVSISRVHEIVNLRPEEGSVSSEGPDVNWPSSGRVEFKGVTMRYKPELKPAVSDVSFQACPGMKIGICGRSGSGKSSTILALFRGLSDALVSGRISIDGVDIHTLPRSRLRNSLSLVAQDPFIWHSSIRSNLDPAEEHTDAEIWAALERVGMGDAVSGLPEKLDTVLEDGGSLSKGQMQLLCLSRVLLRKRKIVVLDEASSSLDLHTDEKIRSVIRTELSDCTVIAVAHRIATIVDFDMILVMDDGALVEQGAPEDLLARPDSRFASHAASQGIVRR</sequence>
<dbReference type="CDD" id="cd03244">
    <property type="entry name" value="ABCC_MRP_domain2"/>
    <property type="match status" value="1"/>
</dbReference>
<dbReference type="HOGENOM" id="CLU_000604_27_1_1"/>
<keyword evidence="13" id="KW-1185">Reference proteome</keyword>
<evidence type="ECO:0000313" key="13">
    <source>
        <dbReference type="Proteomes" id="UP000015241"/>
    </source>
</evidence>
<dbReference type="PANTHER" id="PTHR24223:SF399">
    <property type="entry name" value="ABC TRANSPORTER ATNG"/>
    <property type="match status" value="1"/>
</dbReference>
<gene>
    <name evidence="12" type="ORF">FOMPIDRAFT_1048699</name>
</gene>
<feature type="transmembrane region" description="Helical" evidence="9">
    <location>
        <begin position="187"/>
        <end position="206"/>
    </location>
</feature>
<feature type="transmembrane region" description="Helical" evidence="9">
    <location>
        <begin position="1046"/>
        <end position="1064"/>
    </location>
</feature>
<feature type="transmembrane region" description="Helical" evidence="9">
    <location>
        <begin position="123"/>
        <end position="144"/>
    </location>
</feature>
<evidence type="ECO:0000256" key="8">
    <source>
        <dbReference type="ARBA" id="ARBA00023180"/>
    </source>
</evidence>
<dbReference type="PANTHER" id="PTHR24223">
    <property type="entry name" value="ATP-BINDING CASSETTE SUB-FAMILY C"/>
    <property type="match status" value="1"/>
</dbReference>
<comment type="subcellular location">
    <subcellularLocation>
        <location evidence="1">Membrane</location>
        <topology evidence="1">Multi-pass membrane protein</topology>
    </subcellularLocation>
</comment>
<protein>
    <recommendedName>
        <fullName evidence="14">P-loop containing nucleoside triphosphate hydrolase protein</fullName>
    </recommendedName>
</protein>
<dbReference type="CDD" id="cd03250">
    <property type="entry name" value="ABCC_MRP_domain1"/>
    <property type="match status" value="1"/>
</dbReference>
<evidence type="ECO:0000259" key="11">
    <source>
        <dbReference type="PROSITE" id="PS50929"/>
    </source>
</evidence>
<feature type="transmembrane region" description="Helical" evidence="9">
    <location>
        <begin position="433"/>
        <end position="454"/>
    </location>
</feature>
<evidence type="ECO:0000256" key="4">
    <source>
        <dbReference type="ARBA" id="ARBA00022741"/>
    </source>
</evidence>
<dbReference type="SUPFAM" id="SSF90123">
    <property type="entry name" value="ABC transporter transmembrane region"/>
    <property type="match status" value="2"/>
</dbReference>
<dbReference type="PROSITE" id="PS50929">
    <property type="entry name" value="ABC_TM1F"/>
    <property type="match status" value="2"/>
</dbReference>
<keyword evidence="7 9" id="KW-0472">Membrane</keyword>
<dbReference type="GO" id="GO:0140359">
    <property type="term" value="F:ABC-type transporter activity"/>
    <property type="evidence" value="ECO:0007669"/>
    <property type="project" value="InterPro"/>
</dbReference>
<feature type="transmembrane region" description="Helical" evidence="9">
    <location>
        <begin position="87"/>
        <end position="111"/>
    </location>
</feature>
<dbReference type="PROSITE" id="PS50893">
    <property type="entry name" value="ABC_TRANSPORTER_2"/>
    <property type="match status" value="2"/>
</dbReference>
<evidence type="ECO:0000259" key="10">
    <source>
        <dbReference type="PROSITE" id="PS50893"/>
    </source>
</evidence>
<dbReference type="EMBL" id="KE504141">
    <property type="protein sequence ID" value="EPT01543.1"/>
    <property type="molecule type" value="Genomic_DNA"/>
</dbReference>
<keyword evidence="8" id="KW-0325">Glycoprotein</keyword>
<dbReference type="InterPro" id="IPR056227">
    <property type="entry name" value="TMD0_ABC"/>
</dbReference>
<keyword evidence="3 9" id="KW-0812">Transmembrane</keyword>
<dbReference type="GO" id="GO:0005524">
    <property type="term" value="F:ATP binding"/>
    <property type="evidence" value="ECO:0007669"/>
    <property type="project" value="UniProtKB-KW"/>
</dbReference>
<feature type="domain" description="ABC transmembrane type-1" evidence="11">
    <location>
        <begin position="301"/>
        <end position="578"/>
    </location>
</feature>
<organism evidence="12 13">
    <name type="scientific">Fomitopsis schrenkii</name>
    <name type="common">Brown rot fungus</name>
    <dbReference type="NCBI Taxonomy" id="2126942"/>
    <lineage>
        <taxon>Eukaryota</taxon>
        <taxon>Fungi</taxon>
        <taxon>Dikarya</taxon>
        <taxon>Basidiomycota</taxon>
        <taxon>Agaricomycotina</taxon>
        <taxon>Agaricomycetes</taxon>
        <taxon>Polyporales</taxon>
        <taxon>Fomitopsis</taxon>
    </lineage>
</organism>
<evidence type="ECO:0000256" key="6">
    <source>
        <dbReference type="ARBA" id="ARBA00022989"/>
    </source>
</evidence>
<evidence type="ECO:0008006" key="14">
    <source>
        <dbReference type="Google" id="ProtNLM"/>
    </source>
</evidence>
<dbReference type="CDD" id="cd18580">
    <property type="entry name" value="ABC_6TM_ABCC_D2"/>
    <property type="match status" value="1"/>
</dbReference>
<evidence type="ECO:0000256" key="5">
    <source>
        <dbReference type="ARBA" id="ARBA00022840"/>
    </source>
</evidence>
<feature type="transmembrane region" description="Helical" evidence="9">
    <location>
        <begin position="945"/>
        <end position="972"/>
    </location>
</feature>
<feature type="domain" description="ABC transporter" evidence="10">
    <location>
        <begin position="630"/>
        <end position="853"/>
    </location>
</feature>
<dbReference type="InterPro" id="IPR017871">
    <property type="entry name" value="ABC_transporter-like_CS"/>
</dbReference>
<accession>S8EA67</accession>
<keyword evidence="6 9" id="KW-1133">Transmembrane helix</keyword>
<dbReference type="InterPro" id="IPR036640">
    <property type="entry name" value="ABC1_TM_sf"/>
</dbReference>
<dbReference type="PROSITE" id="PS00211">
    <property type="entry name" value="ABC_TRANSPORTER_1"/>
    <property type="match status" value="2"/>
</dbReference>
<dbReference type="InterPro" id="IPR027417">
    <property type="entry name" value="P-loop_NTPase"/>
</dbReference>
<feature type="transmembrane region" description="Helical" evidence="9">
    <location>
        <begin position="410"/>
        <end position="427"/>
    </location>
</feature>
<feature type="transmembrane region" description="Helical" evidence="9">
    <location>
        <begin position="156"/>
        <end position="175"/>
    </location>
</feature>
<dbReference type="Gene3D" id="1.20.1560.10">
    <property type="entry name" value="ABC transporter type 1, transmembrane domain"/>
    <property type="match status" value="2"/>
</dbReference>
<feature type="transmembrane region" description="Helical" evidence="9">
    <location>
        <begin position="1132"/>
        <end position="1151"/>
    </location>
</feature>
<dbReference type="InParanoid" id="S8EA67"/>